<dbReference type="EMBL" id="CM042887">
    <property type="protein sequence ID" value="KAI4331044.1"/>
    <property type="molecule type" value="Genomic_DNA"/>
</dbReference>
<sequence>MPAHPESDLLQPPPSSSTVVAHQQFVVYVHVTVANGTNNFTSFPVTGIAGNEFSLAQFGTIYVDDDYITTTESPTSAVLGRSRGTITATDLVRGMFQVSVTFVFVSINPLHS</sequence>
<organism evidence="1 2">
    <name type="scientific">Melastoma candidum</name>
    <dbReference type="NCBI Taxonomy" id="119954"/>
    <lineage>
        <taxon>Eukaryota</taxon>
        <taxon>Viridiplantae</taxon>
        <taxon>Streptophyta</taxon>
        <taxon>Embryophyta</taxon>
        <taxon>Tracheophyta</taxon>
        <taxon>Spermatophyta</taxon>
        <taxon>Magnoliopsida</taxon>
        <taxon>eudicotyledons</taxon>
        <taxon>Gunneridae</taxon>
        <taxon>Pentapetalae</taxon>
        <taxon>rosids</taxon>
        <taxon>malvids</taxon>
        <taxon>Myrtales</taxon>
        <taxon>Melastomataceae</taxon>
        <taxon>Melastomatoideae</taxon>
        <taxon>Melastomateae</taxon>
        <taxon>Melastoma</taxon>
    </lineage>
</organism>
<gene>
    <name evidence="1" type="ORF">MLD38_029273</name>
</gene>
<name>A0ACB9N5Q9_9MYRT</name>
<keyword evidence="2" id="KW-1185">Reference proteome</keyword>
<reference evidence="2" key="1">
    <citation type="journal article" date="2023" name="Front. Plant Sci.">
        <title>Chromosomal-level genome assembly of Melastoma candidum provides insights into trichome evolution.</title>
        <authorList>
            <person name="Zhong Y."/>
            <person name="Wu W."/>
            <person name="Sun C."/>
            <person name="Zou P."/>
            <person name="Liu Y."/>
            <person name="Dai S."/>
            <person name="Zhou R."/>
        </authorList>
    </citation>
    <scope>NUCLEOTIDE SEQUENCE [LARGE SCALE GENOMIC DNA]</scope>
</reference>
<protein>
    <submittedName>
        <fullName evidence="1">Uncharacterized protein</fullName>
    </submittedName>
</protein>
<evidence type="ECO:0000313" key="2">
    <source>
        <dbReference type="Proteomes" id="UP001057402"/>
    </source>
</evidence>
<accession>A0ACB9N5Q9</accession>
<comment type="caution">
    <text evidence="1">The sequence shown here is derived from an EMBL/GenBank/DDBJ whole genome shotgun (WGS) entry which is preliminary data.</text>
</comment>
<dbReference type="Proteomes" id="UP001057402">
    <property type="component" value="Chromosome 8"/>
</dbReference>
<evidence type="ECO:0000313" key="1">
    <source>
        <dbReference type="EMBL" id="KAI4331044.1"/>
    </source>
</evidence>
<proteinExistence type="predicted"/>